<dbReference type="GeneID" id="5978394"/>
<accession>Q0UAH0</accession>
<reference evidence="2" key="1">
    <citation type="journal article" date="2007" name="Plant Cell">
        <title>Dothideomycete-plant interactions illuminated by genome sequencing and EST analysis of the wheat pathogen Stagonospora nodorum.</title>
        <authorList>
            <person name="Hane J.K."/>
            <person name="Lowe R.G."/>
            <person name="Solomon P.S."/>
            <person name="Tan K.C."/>
            <person name="Schoch C.L."/>
            <person name="Spatafora J.W."/>
            <person name="Crous P.W."/>
            <person name="Kodira C."/>
            <person name="Birren B.W."/>
            <person name="Galagan J.E."/>
            <person name="Torriani S.F."/>
            <person name="McDonald B.A."/>
            <person name="Oliver R.P."/>
        </authorList>
    </citation>
    <scope>NUCLEOTIDE SEQUENCE [LARGE SCALE GENOMIC DNA]</scope>
    <source>
        <strain evidence="2">SN15 / ATCC MYA-4574 / FGSC 10173</strain>
    </source>
</reference>
<gene>
    <name evidence="1" type="ORF">SNOG_11244</name>
</gene>
<dbReference type="Proteomes" id="UP000001055">
    <property type="component" value="Unassembled WGS sequence"/>
</dbReference>
<organism evidence="1 2">
    <name type="scientific">Phaeosphaeria nodorum (strain SN15 / ATCC MYA-4574 / FGSC 10173)</name>
    <name type="common">Glume blotch fungus</name>
    <name type="synonym">Parastagonospora nodorum</name>
    <dbReference type="NCBI Taxonomy" id="321614"/>
    <lineage>
        <taxon>Eukaryota</taxon>
        <taxon>Fungi</taxon>
        <taxon>Dikarya</taxon>
        <taxon>Ascomycota</taxon>
        <taxon>Pezizomycotina</taxon>
        <taxon>Dothideomycetes</taxon>
        <taxon>Pleosporomycetidae</taxon>
        <taxon>Pleosporales</taxon>
        <taxon>Pleosporineae</taxon>
        <taxon>Phaeosphaeriaceae</taxon>
        <taxon>Parastagonospora</taxon>
    </lineage>
</organism>
<proteinExistence type="predicted"/>
<evidence type="ECO:0000313" key="2">
    <source>
        <dbReference type="Proteomes" id="UP000001055"/>
    </source>
</evidence>
<dbReference type="KEGG" id="pno:SNOG_11244"/>
<dbReference type="RefSeq" id="XP_001801486.1">
    <property type="nucleotide sequence ID" value="XM_001801434.1"/>
</dbReference>
<protein>
    <submittedName>
        <fullName evidence="1">Uncharacterized protein</fullName>
    </submittedName>
</protein>
<dbReference type="AlphaFoldDB" id="Q0UAH0"/>
<dbReference type="EMBL" id="CH445342">
    <property type="protein sequence ID" value="EAT81743.1"/>
    <property type="molecule type" value="Genomic_DNA"/>
</dbReference>
<dbReference type="InParanoid" id="Q0UAH0"/>
<sequence length="68" mass="7533">MEMLIQSDFCDGSIVTNQFGTIDKKAHSQPPFLELKKASAFRTNHTGAKFTILQEPTVDDCEGKNSIT</sequence>
<dbReference type="HOGENOM" id="CLU_2794772_0_0_1"/>
<evidence type="ECO:0000313" key="1">
    <source>
        <dbReference type="EMBL" id="EAT81743.1"/>
    </source>
</evidence>
<name>Q0UAH0_PHANO</name>